<evidence type="ECO:0000259" key="3">
    <source>
        <dbReference type="Pfam" id="PF00483"/>
    </source>
</evidence>
<dbReference type="InterPro" id="IPR011831">
    <property type="entry name" value="ADP-Glc_PPase"/>
</dbReference>
<dbReference type="PANTHER" id="PTHR43523">
    <property type="entry name" value="GLUCOSE-1-PHOSPHATE ADENYLYLTRANSFERASE-RELATED"/>
    <property type="match status" value="1"/>
</dbReference>
<dbReference type="AlphaFoldDB" id="A0A9D1LZR5"/>
<reference evidence="5" key="1">
    <citation type="submission" date="2020-10" db="EMBL/GenBank/DDBJ databases">
        <authorList>
            <person name="Gilroy R."/>
        </authorList>
    </citation>
    <scope>NUCLEOTIDE SEQUENCE</scope>
    <source>
        <strain evidence="5">ChiGjej1B1-1684</strain>
    </source>
</reference>
<feature type="domain" description="Glucose-1-phosphate adenylyltransferase/Bifunctional protein GlmU-like C-terminal hexapeptide" evidence="4">
    <location>
        <begin position="286"/>
        <end position="352"/>
    </location>
</feature>
<dbReference type="CDD" id="cd04651">
    <property type="entry name" value="LbH_G1P_AT_C"/>
    <property type="match status" value="1"/>
</dbReference>
<evidence type="ECO:0000259" key="4">
    <source>
        <dbReference type="Pfam" id="PF24894"/>
    </source>
</evidence>
<evidence type="ECO:0000256" key="1">
    <source>
        <dbReference type="ARBA" id="ARBA00010443"/>
    </source>
</evidence>
<name>A0A9D1LZR5_9FIRM</name>
<dbReference type="SUPFAM" id="SSF51161">
    <property type="entry name" value="Trimeric LpxA-like enzymes"/>
    <property type="match status" value="1"/>
</dbReference>
<dbReference type="Gene3D" id="2.160.10.10">
    <property type="entry name" value="Hexapeptide repeat proteins"/>
    <property type="match status" value="1"/>
</dbReference>
<dbReference type="PANTHER" id="PTHR43523:SF6">
    <property type="entry name" value="GLYCOGEN BIOSYNTHESIS PROTEIN GLGD"/>
    <property type="match status" value="1"/>
</dbReference>
<accession>A0A9D1LZR5</accession>
<dbReference type="CDD" id="cd02508">
    <property type="entry name" value="ADP_Glucose_PP"/>
    <property type="match status" value="1"/>
</dbReference>
<proteinExistence type="inferred from homology"/>
<dbReference type="InterPro" id="IPR011004">
    <property type="entry name" value="Trimer_LpxA-like_sf"/>
</dbReference>
<keyword evidence="5" id="KW-0548">Nucleotidyltransferase</keyword>
<keyword evidence="2" id="KW-0320">Glycogen biosynthesis</keyword>
<dbReference type="InterPro" id="IPR029044">
    <property type="entry name" value="Nucleotide-diphossugar_trans"/>
</dbReference>
<dbReference type="Pfam" id="PF00483">
    <property type="entry name" value="NTP_transferase"/>
    <property type="match status" value="1"/>
</dbReference>
<dbReference type="EC" id="2.7.7.27" evidence="5"/>
<keyword evidence="5" id="KW-0808">Transferase</keyword>
<dbReference type="Gene3D" id="3.90.550.10">
    <property type="entry name" value="Spore Coat Polysaccharide Biosynthesis Protein SpsA, Chain A"/>
    <property type="match status" value="1"/>
</dbReference>
<dbReference type="Pfam" id="PF24894">
    <property type="entry name" value="Hexapep_GlmU"/>
    <property type="match status" value="1"/>
</dbReference>
<evidence type="ECO:0000256" key="2">
    <source>
        <dbReference type="ARBA" id="ARBA00023056"/>
    </source>
</evidence>
<dbReference type="InterPro" id="IPR011832">
    <property type="entry name" value="GlgDAde_trans"/>
</dbReference>
<gene>
    <name evidence="5" type="primary">glgD</name>
    <name evidence="5" type="ORF">IAD22_08155</name>
</gene>
<dbReference type="InterPro" id="IPR005835">
    <property type="entry name" value="NTP_transferase_dom"/>
</dbReference>
<dbReference type="GO" id="GO:0005978">
    <property type="term" value="P:glycogen biosynthetic process"/>
    <property type="evidence" value="ECO:0007669"/>
    <property type="project" value="UniProtKB-KW"/>
</dbReference>
<dbReference type="GO" id="GO:0008878">
    <property type="term" value="F:glucose-1-phosphate adenylyltransferase activity"/>
    <property type="evidence" value="ECO:0007669"/>
    <property type="project" value="UniProtKB-EC"/>
</dbReference>
<sequence>MRSNNILGLIFSNINDDKIPELTAKRTMGSVPVGGKYRMIDFPLSNMTNSGINNVGIVARNNYLSLMDHVGTGAAWDLSKRHSGLTVLPPVGTNSSLNKVETIYSIRGYINHCQEEYVLMCSSDFVANVDYQKAFYEHMKTGADITIMYKYMQIPAKRTNPVVLSFDVNKRITELLIKPGADDNYYNMATGTIIIKKDLLLQLIEGCVSSNRLNFNRDVLQVNVDKLKICGYEIEGYCRFINSTADYFDVNMSLMDANVRAQLFNSDRPIYTKVRDDMPSRYGLGSHVKNSLVAQGCVIDGEVENCIISKGVYIAKGAKIKNCVIMQDSKIGPNTNLNYVIIDKDVEVKEGRNLMGFVTCPTYIPKQSIV</sequence>
<dbReference type="NCBIfam" id="TIGR02092">
    <property type="entry name" value="glgD"/>
    <property type="match status" value="1"/>
</dbReference>
<comment type="similarity">
    <text evidence="1">Belongs to the bacterial/plant glucose-1-phosphate adenylyltransferase family.</text>
</comment>
<evidence type="ECO:0000313" key="6">
    <source>
        <dbReference type="Proteomes" id="UP000824118"/>
    </source>
</evidence>
<dbReference type="SUPFAM" id="SSF53448">
    <property type="entry name" value="Nucleotide-diphospho-sugar transferases"/>
    <property type="match status" value="1"/>
</dbReference>
<dbReference type="EMBL" id="DVNG01000120">
    <property type="protein sequence ID" value="HIU50967.1"/>
    <property type="molecule type" value="Genomic_DNA"/>
</dbReference>
<reference evidence="5" key="2">
    <citation type="journal article" date="2021" name="PeerJ">
        <title>Extensive microbial diversity within the chicken gut microbiome revealed by metagenomics and culture.</title>
        <authorList>
            <person name="Gilroy R."/>
            <person name="Ravi A."/>
            <person name="Getino M."/>
            <person name="Pursley I."/>
            <person name="Horton D.L."/>
            <person name="Alikhan N.F."/>
            <person name="Baker D."/>
            <person name="Gharbi K."/>
            <person name="Hall N."/>
            <person name="Watson M."/>
            <person name="Adriaenssens E.M."/>
            <person name="Foster-Nyarko E."/>
            <person name="Jarju S."/>
            <person name="Secka A."/>
            <person name="Antonio M."/>
            <person name="Oren A."/>
            <person name="Chaudhuri R.R."/>
            <person name="La Ragione R."/>
            <person name="Hildebrand F."/>
            <person name="Pallen M.J."/>
        </authorList>
    </citation>
    <scope>NUCLEOTIDE SEQUENCE</scope>
    <source>
        <strain evidence="5">ChiGjej1B1-1684</strain>
    </source>
</reference>
<feature type="domain" description="Nucleotidyl transferase" evidence="3">
    <location>
        <begin position="22"/>
        <end position="212"/>
    </location>
</feature>
<dbReference type="InterPro" id="IPR056818">
    <property type="entry name" value="GlmU/GlgC-like_hexapep"/>
</dbReference>
<protein>
    <submittedName>
        <fullName evidence="5">Glucose-1-phosphate adenylyltransferase subunit GlgD</fullName>
        <ecNumber evidence="5">2.7.7.27</ecNumber>
    </submittedName>
</protein>
<dbReference type="Proteomes" id="UP000824118">
    <property type="component" value="Unassembled WGS sequence"/>
</dbReference>
<comment type="caution">
    <text evidence="5">The sequence shown here is derived from an EMBL/GenBank/DDBJ whole genome shotgun (WGS) entry which is preliminary data.</text>
</comment>
<evidence type="ECO:0000313" key="5">
    <source>
        <dbReference type="EMBL" id="HIU50967.1"/>
    </source>
</evidence>
<organism evidence="5 6">
    <name type="scientific">Candidatus Limousia pullorum</name>
    <dbReference type="NCBI Taxonomy" id="2840860"/>
    <lineage>
        <taxon>Bacteria</taxon>
        <taxon>Bacillati</taxon>
        <taxon>Bacillota</taxon>
        <taxon>Clostridia</taxon>
        <taxon>Eubacteriales</taxon>
        <taxon>Oscillospiraceae</taxon>
        <taxon>Oscillospiraceae incertae sedis</taxon>
        <taxon>Candidatus Limousia</taxon>
    </lineage>
</organism>